<keyword evidence="2" id="KW-1185">Reference proteome</keyword>
<dbReference type="Proteomes" id="UP001250791">
    <property type="component" value="Unassembled WGS sequence"/>
</dbReference>
<dbReference type="EMBL" id="JAVDUP010000010">
    <property type="protein sequence ID" value="MDR6903837.1"/>
    <property type="molecule type" value="Genomic_DNA"/>
</dbReference>
<accession>A0ABU1SZE3</accession>
<name>A0ABU1SZE3_9HYPH</name>
<evidence type="ECO:0000313" key="1">
    <source>
        <dbReference type="EMBL" id="MDR6903837.1"/>
    </source>
</evidence>
<comment type="caution">
    <text evidence="1">The sequence shown here is derived from an EMBL/GenBank/DDBJ whole genome shotgun (WGS) entry which is preliminary data.</text>
</comment>
<gene>
    <name evidence="1" type="ORF">J2W52_005470</name>
</gene>
<evidence type="ECO:0000313" key="2">
    <source>
        <dbReference type="Proteomes" id="UP001250791"/>
    </source>
</evidence>
<organism evidence="1 2">
    <name type="scientific">Rhizobium miluonense</name>
    <dbReference type="NCBI Taxonomy" id="411945"/>
    <lineage>
        <taxon>Bacteria</taxon>
        <taxon>Pseudomonadati</taxon>
        <taxon>Pseudomonadota</taxon>
        <taxon>Alphaproteobacteria</taxon>
        <taxon>Hyphomicrobiales</taxon>
        <taxon>Rhizobiaceae</taxon>
        <taxon>Rhizobium/Agrobacterium group</taxon>
        <taxon>Rhizobium</taxon>
    </lineage>
</organism>
<reference evidence="1 2" key="1">
    <citation type="submission" date="2023-07" db="EMBL/GenBank/DDBJ databases">
        <title>Sorghum-associated microbial communities from plants grown in Nebraska, USA.</title>
        <authorList>
            <person name="Schachtman D."/>
        </authorList>
    </citation>
    <scope>NUCLEOTIDE SEQUENCE [LARGE SCALE GENOMIC DNA]</scope>
    <source>
        <strain evidence="1 2">3199</strain>
    </source>
</reference>
<sequence length="57" mass="6021">MNATVGDSARGSRPLLVYKRVGIAEVKGSVAKFEVVASTDCHGCSERGSQALNLIRD</sequence>
<protein>
    <submittedName>
        <fullName evidence="1">Uncharacterized protein</fullName>
    </submittedName>
</protein>
<proteinExistence type="predicted"/>